<protein>
    <recommendedName>
        <fullName evidence="5">Elongator complex protein 4</fullName>
    </recommendedName>
</protein>
<evidence type="ECO:0000313" key="10">
    <source>
        <dbReference type="Proteomes" id="UP000694867"/>
    </source>
</evidence>
<dbReference type="CTD" id="26610"/>
<evidence type="ECO:0000256" key="2">
    <source>
        <dbReference type="ARBA" id="ARBA00004496"/>
    </source>
</evidence>
<dbReference type="RefSeq" id="XP_028968039.1">
    <property type="nucleotide sequence ID" value="XM_029112206.1"/>
</dbReference>
<dbReference type="Pfam" id="PF05625">
    <property type="entry name" value="PAXNEB"/>
    <property type="match status" value="1"/>
</dbReference>
<name>A0AAJ7WI69_9ACAR</name>
<evidence type="ECO:0000256" key="4">
    <source>
        <dbReference type="ARBA" id="ARBA00007573"/>
    </source>
</evidence>
<dbReference type="Proteomes" id="UP000694867">
    <property type="component" value="Unplaced"/>
</dbReference>
<evidence type="ECO:0000256" key="8">
    <source>
        <dbReference type="ARBA" id="ARBA00023242"/>
    </source>
</evidence>
<reference evidence="11" key="1">
    <citation type="submission" date="2025-08" db="UniProtKB">
        <authorList>
            <consortium name="RefSeq"/>
        </authorList>
    </citation>
    <scope>IDENTIFICATION</scope>
</reference>
<dbReference type="PANTHER" id="PTHR12896">
    <property type="entry name" value="PAX6 NEIGHBOR PROTEIN PAXNEB"/>
    <property type="match status" value="1"/>
</dbReference>
<keyword evidence="7" id="KW-0819">tRNA processing</keyword>
<evidence type="ECO:0000256" key="9">
    <source>
        <dbReference type="SAM" id="MobiDB-lite"/>
    </source>
</evidence>
<evidence type="ECO:0000256" key="5">
    <source>
        <dbReference type="ARBA" id="ARBA00020265"/>
    </source>
</evidence>
<dbReference type="PANTHER" id="PTHR12896:SF1">
    <property type="entry name" value="ELONGATOR COMPLEX PROTEIN 4"/>
    <property type="match status" value="1"/>
</dbReference>
<feature type="compositionally biased region" description="Polar residues" evidence="9">
    <location>
        <begin position="291"/>
        <end position="302"/>
    </location>
</feature>
<comment type="pathway">
    <text evidence="3">tRNA modification; 5-methoxycarbonylmethyl-2-thiouridine-tRNA biosynthesis.</text>
</comment>
<evidence type="ECO:0000256" key="3">
    <source>
        <dbReference type="ARBA" id="ARBA00005043"/>
    </source>
</evidence>
<comment type="subcellular location">
    <subcellularLocation>
        <location evidence="2">Cytoplasm</location>
    </subcellularLocation>
    <subcellularLocation>
        <location evidence="1">Nucleus</location>
    </subcellularLocation>
</comment>
<dbReference type="InterPro" id="IPR027417">
    <property type="entry name" value="P-loop_NTPase"/>
</dbReference>
<dbReference type="GO" id="GO:0033588">
    <property type="term" value="C:elongator holoenzyme complex"/>
    <property type="evidence" value="ECO:0007669"/>
    <property type="project" value="InterPro"/>
</dbReference>
<gene>
    <name evidence="11" type="primary">LOC114828361</name>
</gene>
<accession>A0AAJ7WI69</accession>
<evidence type="ECO:0000313" key="11">
    <source>
        <dbReference type="RefSeq" id="XP_028968039.1"/>
    </source>
</evidence>
<keyword evidence="8" id="KW-0539">Nucleus</keyword>
<dbReference type="GO" id="GO:0002098">
    <property type="term" value="P:tRNA wobble uridine modification"/>
    <property type="evidence" value="ECO:0007669"/>
    <property type="project" value="InterPro"/>
</dbReference>
<dbReference type="AlphaFoldDB" id="A0AAJ7WI69"/>
<dbReference type="GeneID" id="114828361"/>
<organism evidence="10 11">
    <name type="scientific">Galendromus occidentalis</name>
    <name type="common">western predatory mite</name>
    <dbReference type="NCBI Taxonomy" id="34638"/>
    <lineage>
        <taxon>Eukaryota</taxon>
        <taxon>Metazoa</taxon>
        <taxon>Ecdysozoa</taxon>
        <taxon>Arthropoda</taxon>
        <taxon>Chelicerata</taxon>
        <taxon>Arachnida</taxon>
        <taxon>Acari</taxon>
        <taxon>Parasitiformes</taxon>
        <taxon>Mesostigmata</taxon>
        <taxon>Gamasina</taxon>
        <taxon>Phytoseioidea</taxon>
        <taxon>Phytoseiidae</taxon>
        <taxon>Typhlodrominae</taxon>
        <taxon>Galendromus</taxon>
    </lineage>
</organism>
<feature type="region of interest" description="Disordered" evidence="9">
    <location>
        <begin position="288"/>
        <end position="308"/>
    </location>
</feature>
<evidence type="ECO:0000256" key="1">
    <source>
        <dbReference type="ARBA" id="ARBA00004123"/>
    </source>
</evidence>
<dbReference type="Gene3D" id="3.40.50.300">
    <property type="entry name" value="P-loop containing nucleotide triphosphate hydrolases"/>
    <property type="match status" value="1"/>
</dbReference>
<proteinExistence type="inferred from homology"/>
<evidence type="ECO:0000256" key="7">
    <source>
        <dbReference type="ARBA" id="ARBA00022694"/>
    </source>
</evidence>
<keyword evidence="10" id="KW-1185">Reference proteome</keyword>
<keyword evidence="6" id="KW-0963">Cytoplasm</keyword>
<dbReference type="KEGG" id="goe:114828361"/>
<comment type="similarity">
    <text evidence="4">Belongs to the ELP4 family.</text>
</comment>
<dbReference type="InterPro" id="IPR008728">
    <property type="entry name" value="Elongator_complex_protein_4"/>
</dbReference>
<dbReference type="GO" id="GO:0008023">
    <property type="term" value="C:transcription elongation factor complex"/>
    <property type="evidence" value="ECO:0007669"/>
    <property type="project" value="TreeGrafter"/>
</dbReference>
<dbReference type="GO" id="GO:0005737">
    <property type="term" value="C:cytoplasm"/>
    <property type="evidence" value="ECO:0007669"/>
    <property type="project" value="UniProtKB-SubCell"/>
</dbReference>
<evidence type="ECO:0000256" key="6">
    <source>
        <dbReference type="ARBA" id="ARBA00022490"/>
    </source>
</evidence>
<sequence>MSFQRRSVASSLKGVRPGLVATTSAGSSQLDSILGGGLPLGSVNLIAEDAHNVFAIQLTKSFIAEGIAHGHRVMIIDGGTSLDLSELPKKIPREWKLPQTRDEMKIAFRYERLPEHQSLPESQSDHIFDFVLSIEPEELAKADIVRCNCLVQSSEEILRILASSIPSDNVLRVVATVGLLLDHKFLRTLKILSRHVNVVCWVSVPHCCSNERFQRFFAIADAVLSLVAFSSDQRKTNPLYKKHHGLLNLDKIPEINSITGHKPPCVEYAFHQTGKRFDIEQLHMPPDLSESPPTMSCQTSGGNRAMDF</sequence>